<dbReference type="EMBL" id="CADCTO010000707">
    <property type="protein sequence ID" value="CAA9299408.1"/>
    <property type="molecule type" value="Genomic_DNA"/>
</dbReference>
<dbReference type="InterPro" id="IPR045090">
    <property type="entry name" value="Pept_M3A_M3B"/>
</dbReference>
<dbReference type="GO" id="GO:0006508">
    <property type="term" value="P:proteolysis"/>
    <property type="evidence" value="ECO:0007669"/>
    <property type="project" value="UniProtKB-KW"/>
</dbReference>
<dbReference type="Pfam" id="PF08439">
    <property type="entry name" value="Peptidase_M3_N"/>
    <property type="match status" value="1"/>
</dbReference>
<evidence type="ECO:0000256" key="4">
    <source>
        <dbReference type="ARBA" id="ARBA00022833"/>
    </source>
</evidence>
<dbReference type="CDD" id="cd09610">
    <property type="entry name" value="M3B_PepF"/>
    <property type="match status" value="1"/>
</dbReference>
<dbReference type="InterPro" id="IPR013647">
    <property type="entry name" value="OligopepF_N_dom"/>
</dbReference>
<dbReference type="Pfam" id="PF01432">
    <property type="entry name" value="Peptidase_M3"/>
    <property type="match status" value="1"/>
</dbReference>
<reference evidence="9" key="1">
    <citation type="submission" date="2020-02" db="EMBL/GenBank/DDBJ databases">
        <authorList>
            <person name="Meier V. D."/>
        </authorList>
    </citation>
    <scope>NUCLEOTIDE SEQUENCE</scope>
    <source>
        <strain evidence="9">AVDCRST_MAG63</strain>
    </source>
</reference>
<evidence type="ECO:0000259" key="7">
    <source>
        <dbReference type="Pfam" id="PF01432"/>
    </source>
</evidence>
<dbReference type="EC" id="3.4.24.-" evidence="9"/>
<dbReference type="PANTHER" id="PTHR11804">
    <property type="entry name" value="PROTEASE M3 THIMET OLIGOPEPTIDASE-RELATED"/>
    <property type="match status" value="1"/>
</dbReference>
<organism evidence="9">
    <name type="scientific">uncultured Armatimonadetes bacterium</name>
    <dbReference type="NCBI Taxonomy" id="157466"/>
    <lineage>
        <taxon>Bacteria</taxon>
        <taxon>Bacillati</taxon>
        <taxon>Armatimonadota</taxon>
        <taxon>environmental samples</taxon>
    </lineage>
</organism>
<evidence type="ECO:0000256" key="3">
    <source>
        <dbReference type="ARBA" id="ARBA00022801"/>
    </source>
</evidence>
<dbReference type="SUPFAM" id="SSF55486">
    <property type="entry name" value="Metalloproteases ('zincins'), catalytic domain"/>
    <property type="match status" value="1"/>
</dbReference>
<keyword evidence="2 6" id="KW-0479">Metal-binding</keyword>
<evidence type="ECO:0000256" key="5">
    <source>
        <dbReference type="ARBA" id="ARBA00023049"/>
    </source>
</evidence>
<keyword evidence="4 6" id="KW-0862">Zinc</keyword>
<dbReference type="GO" id="GO:0006518">
    <property type="term" value="P:peptide metabolic process"/>
    <property type="evidence" value="ECO:0007669"/>
    <property type="project" value="TreeGrafter"/>
</dbReference>
<dbReference type="InterPro" id="IPR042088">
    <property type="entry name" value="OligoPept_F_C"/>
</dbReference>
<dbReference type="Gene3D" id="1.10.1370.20">
    <property type="entry name" value="Oligoendopeptidase f, C-terminal domain"/>
    <property type="match status" value="1"/>
</dbReference>
<dbReference type="GO" id="GO:0046872">
    <property type="term" value="F:metal ion binding"/>
    <property type="evidence" value="ECO:0007669"/>
    <property type="project" value="UniProtKB-UniRule"/>
</dbReference>
<keyword evidence="3 6" id="KW-0378">Hydrolase</keyword>
<keyword evidence="1 6" id="KW-0645">Protease</keyword>
<dbReference type="GO" id="GO:0004222">
    <property type="term" value="F:metalloendopeptidase activity"/>
    <property type="evidence" value="ECO:0007669"/>
    <property type="project" value="InterPro"/>
</dbReference>
<gene>
    <name evidence="9" type="ORF">AVDCRST_MAG63-5064</name>
</gene>
<dbReference type="AlphaFoldDB" id="A0A6J4K8W5"/>
<evidence type="ECO:0000256" key="2">
    <source>
        <dbReference type="ARBA" id="ARBA00022723"/>
    </source>
</evidence>
<evidence type="ECO:0000256" key="6">
    <source>
        <dbReference type="RuleBase" id="RU003435"/>
    </source>
</evidence>
<proteinExistence type="inferred from homology"/>
<dbReference type="PANTHER" id="PTHR11804:SF5">
    <property type="entry name" value="OLIGOENDOPEPTIDASE F"/>
    <property type="match status" value="1"/>
</dbReference>
<dbReference type="Gene3D" id="1.20.140.70">
    <property type="entry name" value="Oligopeptidase f, N-terminal domain"/>
    <property type="match status" value="1"/>
</dbReference>
<accession>A0A6J4K8W5</accession>
<comment type="cofactor">
    <cofactor evidence="6">
        <name>Zn(2+)</name>
        <dbReference type="ChEBI" id="CHEBI:29105"/>
    </cofactor>
    <text evidence="6">Binds 1 zinc ion.</text>
</comment>
<dbReference type="InterPro" id="IPR001567">
    <property type="entry name" value="Pept_M3A_M3B_dom"/>
</dbReference>
<feature type="domain" description="Oligopeptidase F N-terminal" evidence="8">
    <location>
        <begin position="114"/>
        <end position="182"/>
    </location>
</feature>
<sequence>MTDLQLAAPAWDLGDLFDGPDDPRVEEALVHGKERAERFAARYKGRIAPLELSPEELAQALSEYEGLQQSLAKPGAFAGLRFAAEANAANGAFFQKVRERTTEASLPLLFFELELMAADEARLSALRADEALRPYDHYLDTARAFAPYRLSEAEERVLEEQANTGRRAWTRLFEEITSNLRFTLEGREKPLTLSEVTDLQHHPDREVRRASADALTRGLEENARTLAYVFNTLLQDKATEDRLRGYQYQEQTRHLSNELTPEVVETVVETATEGYGLVARYYRAKRDLLGLDSLAHYDRYAPLALDEKTIPYEGAREMILAAFAGFDSAYQEAAGAFFEGDWIDAQTREGKRGGAFCSYTTPDSHPYIFLNYLGKPGDVRTLAHELGHGVHAYLSRGQGYLQFHGTLPMAEVASTFAEMLVFEKQSGEADDRTRLALYAHQIEQAIATIFRQAALYRFEQSIHRERRGQGELTVERFGALWQEHIQAMFGDSVTLEPGHAVWWSYIRHFVASPFYVYAYTFGEMLAMALYRRCQEEGAASFAPRYLAMLEAGGSRSPAELVRPLGVDLADGAFWRGALDVLEAQVSEFEALAKQSSVAG</sequence>
<evidence type="ECO:0000313" key="9">
    <source>
        <dbReference type="EMBL" id="CAA9299408.1"/>
    </source>
</evidence>
<comment type="similarity">
    <text evidence="6">Belongs to the peptidase M3 family.</text>
</comment>
<evidence type="ECO:0000259" key="8">
    <source>
        <dbReference type="Pfam" id="PF08439"/>
    </source>
</evidence>
<keyword evidence="5 6" id="KW-0482">Metalloprotease</keyword>
<name>A0A6J4K8W5_9BACT</name>
<dbReference type="NCBIfam" id="TIGR02290">
    <property type="entry name" value="M3_fam_3"/>
    <property type="match status" value="1"/>
</dbReference>
<feature type="domain" description="Peptidase M3A/M3B catalytic" evidence="7">
    <location>
        <begin position="199"/>
        <end position="571"/>
    </location>
</feature>
<evidence type="ECO:0000256" key="1">
    <source>
        <dbReference type="ARBA" id="ARBA00022670"/>
    </source>
</evidence>
<dbReference type="InterPro" id="IPR011977">
    <property type="entry name" value="Pept_M3B_clade3"/>
</dbReference>
<protein>
    <submittedName>
        <fullName evidence="9">Oligoendopeptidase F</fullName>
        <ecNumber evidence="9">3.4.24.-</ecNumber>
    </submittedName>
</protein>